<dbReference type="Proteomes" id="UP000824072">
    <property type="component" value="Unassembled WGS sequence"/>
</dbReference>
<dbReference type="SMART" id="SM00530">
    <property type="entry name" value="HTH_XRE"/>
    <property type="match status" value="1"/>
</dbReference>
<dbReference type="InterPro" id="IPR001387">
    <property type="entry name" value="Cro/C1-type_HTH"/>
</dbReference>
<keyword evidence="2" id="KW-0238">DNA-binding</keyword>
<dbReference type="GO" id="GO:0003677">
    <property type="term" value="F:DNA binding"/>
    <property type="evidence" value="ECO:0007669"/>
    <property type="project" value="UniProtKB-KW"/>
</dbReference>
<dbReference type="Pfam" id="PF13560">
    <property type="entry name" value="HTH_31"/>
    <property type="match status" value="1"/>
</dbReference>
<evidence type="ECO:0000256" key="2">
    <source>
        <dbReference type="ARBA" id="ARBA00023125"/>
    </source>
</evidence>
<dbReference type="InterPro" id="IPR015927">
    <property type="entry name" value="Peptidase_S24_S26A/B/C"/>
</dbReference>
<gene>
    <name evidence="5" type="ORF">IAB02_07465</name>
</gene>
<dbReference type="CDD" id="cd00093">
    <property type="entry name" value="HTH_XRE"/>
    <property type="match status" value="1"/>
</dbReference>
<dbReference type="InterPro" id="IPR036286">
    <property type="entry name" value="LexA/Signal_pep-like_sf"/>
</dbReference>
<evidence type="ECO:0000256" key="3">
    <source>
        <dbReference type="ARBA" id="ARBA00023163"/>
    </source>
</evidence>
<comment type="caution">
    <text evidence="5">The sequence shown here is derived from an EMBL/GenBank/DDBJ whole genome shotgun (WGS) entry which is preliminary data.</text>
</comment>
<dbReference type="Pfam" id="PF00717">
    <property type="entry name" value="Peptidase_S24"/>
    <property type="match status" value="1"/>
</dbReference>
<dbReference type="SUPFAM" id="SSF47413">
    <property type="entry name" value="lambda repressor-like DNA-binding domains"/>
    <property type="match status" value="1"/>
</dbReference>
<name>A0A9D1ICQ5_9FIRM</name>
<protein>
    <submittedName>
        <fullName evidence="5">XRE family transcriptional regulator</fullName>
    </submittedName>
</protein>
<evidence type="ECO:0000256" key="1">
    <source>
        <dbReference type="ARBA" id="ARBA00023015"/>
    </source>
</evidence>
<dbReference type="PROSITE" id="PS50943">
    <property type="entry name" value="HTH_CROC1"/>
    <property type="match status" value="1"/>
</dbReference>
<evidence type="ECO:0000313" key="6">
    <source>
        <dbReference type="Proteomes" id="UP000824072"/>
    </source>
</evidence>
<keyword evidence="1" id="KW-0805">Transcription regulation</keyword>
<feature type="domain" description="HTH cro/C1-type" evidence="4">
    <location>
        <begin position="8"/>
        <end position="65"/>
    </location>
</feature>
<dbReference type="SUPFAM" id="SSF51306">
    <property type="entry name" value="LexA/Signal peptidase"/>
    <property type="match status" value="1"/>
</dbReference>
<evidence type="ECO:0000313" key="5">
    <source>
        <dbReference type="EMBL" id="HIU34386.1"/>
    </source>
</evidence>
<evidence type="ECO:0000259" key="4">
    <source>
        <dbReference type="PROSITE" id="PS50943"/>
    </source>
</evidence>
<reference evidence="5" key="2">
    <citation type="journal article" date="2021" name="PeerJ">
        <title>Extensive microbial diversity within the chicken gut microbiome revealed by metagenomics and culture.</title>
        <authorList>
            <person name="Gilroy R."/>
            <person name="Ravi A."/>
            <person name="Getino M."/>
            <person name="Pursley I."/>
            <person name="Horton D.L."/>
            <person name="Alikhan N.F."/>
            <person name="Baker D."/>
            <person name="Gharbi K."/>
            <person name="Hall N."/>
            <person name="Watson M."/>
            <person name="Adriaenssens E.M."/>
            <person name="Foster-Nyarko E."/>
            <person name="Jarju S."/>
            <person name="Secka A."/>
            <person name="Antonio M."/>
            <person name="Oren A."/>
            <person name="Chaudhuri R.R."/>
            <person name="La Ragione R."/>
            <person name="Hildebrand F."/>
            <person name="Pallen M.J."/>
        </authorList>
    </citation>
    <scope>NUCLEOTIDE SEQUENCE</scope>
    <source>
        <strain evidence="5">ChiHcec3-11533</strain>
    </source>
</reference>
<dbReference type="Gene3D" id="2.10.109.10">
    <property type="entry name" value="Umud Fragment, subunit A"/>
    <property type="match status" value="1"/>
</dbReference>
<dbReference type="PANTHER" id="PTHR40661">
    <property type="match status" value="1"/>
</dbReference>
<sequence>MSRLGETIRAARVKAKMTEKALAKKCGLAESVIKEIEAGRRIASERQTQQILKVLGVQTPVSAELEVAQEPEVKLRPKPRPYILPVEQTQEETREQFESNDAWLDALGGVVKRVPVMDEGGLVIDHVLVPTIGSKIEGASPDKVFFYRCPDNSLRGFRIHAGDLLLTVPEKKVEDGAIMVFDLRGRRVARKATKLDGNRVLLQSFESEFSSETIPLAGMGILGKCVKLERRL</sequence>
<dbReference type="PANTHER" id="PTHR40661:SF3">
    <property type="entry name" value="FELS-1 PROPHAGE TRANSCRIPTIONAL REGULATOR"/>
    <property type="match status" value="1"/>
</dbReference>
<dbReference type="EMBL" id="DVMU01000169">
    <property type="protein sequence ID" value="HIU34386.1"/>
    <property type="molecule type" value="Genomic_DNA"/>
</dbReference>
<reference evidence="5" key="1">
    <citation type="submission" date="2020-10" db="EMBL/GenBank/DDBJ databases">
        <authorList>
            <person name="Gilroy R."/>
        </authorList>
    </citation>
    <scope>NUCLEOTIDE SEQUENCE</scope>
    <source>
        <strain evidence="5">ChiHcec3-11533</strain>
    </source>
</reference>
<proteinExistence type="predicted"/>
<dbReference type="Gene3D" id="1.10.260.40">
    <property type="entry name" value="lambda repressor-like DNA-binding domains"/>
    <property type="match status" value="1"/>
</dbReference>
<dbReference type="InterPro" id="IPR010982">
    <property type="entry name" value="Lambda_DNA-bd_dom_sf"/>
</dbReference>
<organism evidence="5 6">
    <name type="scientific">Candidatus Pullichristensenella excrementigallinarum</name>
    <dbReference type="NCBI Taxonomy" id="2840907"/>
    <lineage>
        <taxon>Bacteria</taxon>
        <taxon>Bacillati</taxon>
        <taxon>Bacillota</taxon>
        <taxon>Clostridia</taxon>
        <taxon>Candidatus Pullichristensenella</taxon>
    </lineage>
</organism>
<keyword evidence="3" id="KW-0804">Transcription</keyword>
<dbReference type="AlphaFoldDB" id="A0A9D1ICQ5"/>
<accession>A0A9D1ICQ5</accession>